<dbReference type="CDD" id="cd04301">
    <property type="entry name" value="NAT_SF"/>
    <property type="match status" value="1"/>
</dbReference>
<dbReference type="GO" id="GO:0016747">
    <property type="term" value="F:acyltransferase activity, transferring groups other than amino-acyl groups"/>
    <property type="evidence" value="ECO:0007669"/>
    <property type="project" value="InterPro"/>
</dbReference>
<dbReference type="Gene3D" id="3.40.630.30">
    <property type="match status" value="1"/>
</dbReference>
<dbReference type="AlphaFoldDB" id="A0A7X9ZJS1"/>
<sequence>MYLKAYEPELFEQVENLEILESDYKFTKSPVENIKSANQDSDRHPTLVMNNESCIAFFTLHEGNGPKPFTDNPKAIFFRSFSVDQRYRGQGIGKRTLEILPAYIKQHYPCINEITLAVNTDNEKAINLYEQAGYRHTHDSELIGRPVYVMSLKI</sequence>
<evidence type="ECO:0000313" key="5">
    <source>
        <dbReference type="Proteomes" id="UP000550736"/>
    </source>
</evidence>
<dbReference type="Proteomes" id="UP000550736">
    <property type="component" value="Unassembled WGS sequence"/>
</dbReference>
<dbReference type="EMBL" id="JABBLX010000055">
    <property type="protein sequence ID" value="NMK98741.1"/>
    <property type="molecule type" value="Genomic_DNA"/>
</dbReference>
<comment type="caution">
    <text evidence="3">The sequence shown here is derived from an EMBL/GenBank/DDBJ whole genome shotgun (WGS) entry which is preliminary data.</text>
</comment>
<name>A0A7X9ZJS1_STACP</name>
<evidence type="ECO:0000259" key="1">
    <source>
        <dbReference type="PROSITE" id="PS51186"/>
    </source>
</evidence>
<evidence type="ECO:0000313" key="3">
    <source>
        <dbReference type="EMBL" id="NMK98741.1"/>
    </source>
</evidence>
<dbReference type="RefSeq" id="WP_037582502.1">
    <property type="nucleotide sequence ID" value="NZ_AP014956.1"/>
</dbReference>
<dbReference type="Pfam" id="PF00583">
    <property type="entry name" value="Acetyltransf_1"/>
    <property type="match status" value="1"/>
</dbReference>
<evidence type="ECO:0000313" key="2">
    <source>
        <dbReference type="EMBL" id="NMK55412.1"/>
    </source>
</evidence>
<accession>A0A7X9ZJS1</accession>
<keyword evidence="4" id="KW-1185">Reference proteome</keyword>
<dbReference type="InterPro" id="IPR000182">
    <property type="entry name" value="GNAT_dom"/>
</dbReference>
<dbReference type="SUPFAM" id="SSF55729">
    <property type="entry name" value="Acyl-CoA N-acyltransferases (Nat)"/>
    <property type="match status" value="1"/>
</dbReference>
<proteinExistence type="predicted"/>
<dbReference type="EMBL" id="JABBMI010000091">
    <property type="protein sequence ID" value="NMK55412.1"/>
    <property type="molecule type" value="Genomic_DNA"/>
</dbReference>
<organism evidence="3 5">
    <name type="scientific">Staphylococcus capitis</name>
    <dbReference type="NCBI Taxonomy" id="29388"/>
    <lineage>
        <taxon>Bacteria</taxon>
        <taxon>Bacillati</taxon>
        <taxon>Bacillota</taxon>
        <taxon>Bacilli</taxon>
        <taxon>Bacillales</taxon>
        <taxon>Staphylococcaceae</taxon>
        <taxon>Staphylococcus</taxon>
    </lineage>
</organism>
<feature type="domain" description="N-acetyltransferase" evidence="1">
    <location>
        <begin position="1"/>
        <end position="154"/>
    </location>
</feature>
<dbReference type="InterPro" id="IPR016181">
    <property type="entry name" value="Acyl_CoA_acyltransferase"/>
</dbReference>
<gene>
    <name evidence="3" type="ORF">HHM13_11795</name>
    <name evidence="2" type="ORF">HHM24_11875</name>
</gene>
<dbReference type="PROSITE" id="PS51186">
    <property type="entry name" value="GNAT"/>
    <property type="match status" value="1"/>
</dbReference>
<reference evidence="4 5" key="1">
    <citation type="submission" date="2020-04" db="EMBL/GenBank/DDBJ databases">
        <title>The Epidemiology and Molecular Characteristics of Linezolid-Resistant Staphylococcus capitis in Huashan Hospital, Shanghai.</title>
        <authorList>
            <person name="Ding L."/>
            <person name="Li P."/>
            <person name="Yang Y."/>
            <person name="Lin D."/>
            <person name="Xu X."/>
        </authorList>
    </citation>
    <scope>NUCLEOTIDE SEQUENCE [LARGE SCALE GENOMIC DNA]</scope>
    <source>
        <strain evidence="3 5">12-86</strain>
        <strain evidence="2 4">17-84</strain>
    </source>
</reference>
<evidence type="ECO:0000313" key="4">
    <source>
        <dbReference type="Proteomes" id="UP000538955"/>
    </source>
</evidence>
<protein>
    <submittedName>
        <fullName evidence="3">GNAT family N-acetyltransferase</fullName>
    </submittedName>
</protein>
<keyword evidence="3" id="KW-0808">Transferase</keyword>
<dbReference type="Proteomes" id="UP000538955">
    <property type="component" value="Unassembled WGS sequence"/>
</dbReference>